<dbReference type="EMBL" id="JACSQC010000004">
    <property type="protein sequence ID" value="MBD8043960.1"/>
    <property type="molecule type" value="Genomic_DNA"/>
</dbReference>
<keyword evidence="4" id="KW-0418">Kinase</keyword>
<evidence type="ECO:0000256" key="4">
    <source>
        <dbReference type="ARBA" id="ARBA00022777"/>
    </source>
</evidence>
<keyword evidence="3" id="KW-0547">Nucleotide-binding</keyword>
<keyword evidence="10" id="KW-1185">Reference proteome</keyword>
<evidence type="ECO:0008006" key="11">
    <source>
        <dbReference type="Google" id="ProtNLM"/>
    </source>
</evidence>
<evidence type="ECO:0000313" key="10">
    <source>
        <dbReference type="Proteomes" id="UP000652763"/>
    </source>
</evidence>
<keyword evidence="6" id="KW-0119">Carbohydrate metabolism</keyword>
<evidence type="ECO:0000259" key="8">
    <source>
        <dbReference type="Pfam" id="PF17042"/>
    </source>
</evidence>
<evidence type="ECO:0000256" key="5">
    <source>
        <dbReference type="ARBA" id="ARBA00022840"/>
    </source>
</evidence>
<keyword evidence="5" id="KW-0067">ATP-binding</keyword>
<gene>
    <name evidence="9" type="ORF">H9638_09100</name>
</gene>
<dbReference type="InterPro" id="IPR031475">
    <property type="entry name" value="NBD_C"/>
</dbReference>
<evidence type="ECO:0000259" key="7">
    <source>
        <dbReference type="Pfam" id="PF07005"/>
    </source>
</evidence>
<comment type="similarity">
    <text evidence="1">Belongs to the four-carbon acid sugar kinase family.</text>
</comment>
<evidence type="ECO:0000313" key="9">
    <source>
        <dbReference type="EMBL" id="MBD8043960.1"/>
    </source>
</evidence>
<name>A0ABR8YIB9_9MICC</name>
<comment type="caution">
    <text evidence="9">The sequence shown here is derived from an EMBL/GenBank/DDBJ whole genome shotgun (WGS) entry which is preliminary data.</text>
</comment>
<reference evidence="9 10" key="1">
    <citation type="submission" date="2020-08" db="EMBL/GenBank/DDBJ databases">
        <title>A Genomic Blueprint of the Chicken Gut Microbiome.</title>
        <authorList>
            <person name="Gilroy R."/>
            <person name="Ravi A."/>
            <person name="Getino M."/>
            <person name="Pursley I."/>
            <person name="Horton D.L."/>
            <person name="Alikhan N.-F."/>
            <person name="Baker D."/>
            <person name="Gharbi K."/>
            <person name="Hall N."/>
            <person name="Watson M."/>
            <person name="Adriaenssens E.M."/>
            <person name="Foster-Nyarko E."/>
            <person name="Jarju S."/>
            <person name="Secka A."/>
            <person name="Antonio M."/>
            <person name="Oren A."/>
            <person name="Chaudhuri R."/>
            <person name="La Ragione R.M."/>
            <person name="Hildebrand F."/>
            <person name="Pallen M.J."/>
        </authorList>
    </citation>
    <scope>NUCLEOTIDE SEQUENCE [LARGE SCALE GENOMIC DNA]</scope>
    <source>
        <strain evidence="9 10">Sa2BUA2</strain>
    </source>
</reference>
<organism evidence="9 10">
    <name type="scientific">Arthrobacter pullicola</name>
    <dbReference type="NCBI Taxonomy" id="2762224"/>
    <lineage>
        <taxon>Bacteria</taxon>
        <taxon>Bacillati</taxon>
        <taxon>Actinomycetota</taxon>
        <taxon>Actinomycetes</taxon>
        <taxon>Micrococcales</taxon>
        <taxon>Micrococcaceae</taxon>
        <taxon>Arthrobacter</taxon>
    </lineage>
</organism>
<dbReference type="InterPro" id="IPR037051">
    <property type="entry name" value="4-carb_acid_sugar_kinase_N_sf"/>
</dbReference>
<proteinExistence type="inferred from homology"/>
<dbReference type="SUPFAM" id="SSF142764">
    <property type="entry name" value="YgbK-like"/>
    <property type="match status" value="1"/>
</dbReference>
<evidence type="ECO:0000256" key="3">
    <source>
        <dbReference type="ARBA" id="ARBA00022741"/>
    </source>
</evidence>
<feature type="domain" description="Four-carbon acid sugar kinase nucleotide binding" evidence="8">
    <location>
        <begin position="301"/>
        <end position="465"/>
    </location>
</feature>
<evidence type="ECO:0000256" key="2">
    <source>
        <dbReference type="ARBA" id="ARBA00022679"/>
    </source>
</evidence>
<evidence type="ECO:0000256" key="6">
    <source>
        <dbReference type="ARBA" id="ARBA00023277"/>
    </source>
</evidence>
<evidence type="ECO:0000256" key="1">
    <source>
        <dbReference type="ARBA" id="ARBA00005715"/>
    </source>
</evidence>
<dbReference type="Pfam" id="PF17042">
    <property type="entry name" value="NBD_C"/>
    <property type="match status" value="1"/>
</dbReference>
<dbReference type="Pfam" id="PF07005">
    <property type="entry name" value="SBD_N"/>
    <property type="match status" value="1"/>
</dbReference>
<keyword evidence="2" id="KW-0808">Transferase</keyword>
<dbReference type="Gene3D" id="3.40.50.10840">
    <property type="entry name" value="Putative sugar-binding, N-terminal domain"/>
    <property type="match status" value="1"/>
</dbReference>
<accession>A0ABR8YIB9</accession>
<feature type="domain" description="Four-carbon acid sugar kinase N-terminal" evidence="7">
    <location>
        <begin position="34"/>
        <end position="273"/>
    </location>
</feature>
<protein>
    <recommendedName>
        <fullName evidence="11">Four-carbon acid sugar kinase family protein</fullName>
    </recommendedName>
</protein>
<dbReference type="InterPro" id="IPR010737">
    <property type="entry name" value="4-carb_acid_sugar_kinase_N"/>
</dbReference>
<dbReference type="InterPro" id="IPR042213">
    <property type="entry name" value="NBD_C_sf"/>
</dbReference>
<dbReference type="Gene3D" id="3.40.980.20">
    <property type="entry name" value="Four-carbon acid sugar kinase, nucleotide binding domain"/>
    <property type="match status" value="1"/>
</dbReference>
<dbReference type="Proteomes" id="UP000652763">
    <property type="component" value="Unassembled WGS sequence"/>
</dbReference>
<sequence length="475" mass="48871">MFMEDLGSLLSGYPEAVSVSAAEVAAGATGAVFIVLDDDPTGTQSVAGLPVLTSWGEADFAWALSTGAPAIYVLTNSRSLAPADAARINREVVANAQAAAAAQAARLAFVSRSDSTLRGHYPLETDVLAEAMQAAGLKAPDAVVLVPAFPDANRVTIGGVHYMRSGTEVQPIAETEFARDATFGYASSNLASYVEEKTGGRINAAEVITLTLDVLRGGPEKIAAALAGAADAVPVVADAVSEDDLRLLALGLQHAEADGKSFLYRVGPPFVRAAIGQEQHAPLSAGDVYGDAPVGRSRGGLIVVGSHVGVTTRQLNHLQEVRPPSLTVEIDVASVIDPEIREKHLADVSGQVAAGLSAGDVVLHTSRQLVTASTGDESLDISRRVSAAVVDVVQRVLAATPPRFVIAKGGITSSDVASKGLQIGRAIVRGPMLPGIVSLWEPMDGPAAGIPYIVFAGNVGDDSSLAAVVEILSEQ</sequence>